<reference evidence="2" key="1">
    <citation type="submission" date="2019-06" db="EMBL/GenBank/DDBJ databases">
        <authorList>
            <person name="Zheng W."/>
        </authorList>
    </citation>
    <scope>NUCLEOTIDE SEQUENCE</scope>
    <source>
        <strain evidence="2">QDHG01</strain>
    </source>
</reference>
<evidence type="ECO:0000313" key="2">
    <source>
        <dbReference type="EMBL" id="TNV84483.1"/>
    </source>
</evidence>
<dbReference type="OrthoDB" id="567237at2759"/>
<dbReference type="PANTHER" id="PTHR13009">
    <property type="entry name" value="HEAT SHOCK PROTEIN 90 HSP90 CO-CHAPERONE AHA-1"/>
    <property type="match status" value="1"/>
</dbReference>
<accession>A0A8J8T7S9</accession>
<dbReference type="GO" id="GO:0006457">
    <property type="term" value="P:protein folding"/>
    <property type="evidence" value="ECO:0007669"/>
    <property type="project" value="TreeGrafter"/>
</dbReference>
<dbReference type="AlphaFoldDB" id="A0A8J8T7S9"/>
<evidence type="ECO:0000256" key="1">
    <source>
        <dbReference type="ARBA" id="ARBA00006817"/>
    </source>
</evidence>
<comment type="similarity">
    <text evidence="1">Belongs to the AHA1 family.</text>
</comment>
<name>A0A8J8T7S9_HALGN</name>
<dbReference type="GO" id="GO:0005829">
    <property type="term" value="C:cytosol"/>
    <property type="evidence" value="ECO:0007669"/>
    <property type="project" value="TreeGrafter"/>
</dbReference>
<sequence>MSVEEQKKSGYRYWVRERNDQLYDMRPTKVEDQKQIVQPEKQVASAWNKAGTWEDKGINREQIQRILEQFLITTQNDDSFIQTAKVLRGEGSLITVRGKRKLGYEVDLEIGLASGSVVTLIGICDDEDDCEEYKVSHKNQMELRKELVKKVKNAFEQFRQSL</sequence>
<dbReference type="GO" id="GO:0001671">
    <property type="term" value="F:ATPase activator activity"/>
    <property type="evidence" value="ECO:0007669"/>
    <property type="project" value="InterPro"/>
</dbReference>
<dbReference type="InterPro" id="IPR036338">
    <property type="entry name" value="Aha1"/>
</dbReference>
<evidence type="ECO:0000313" key="3">
    <source>
        <dbReference type="Proteomes" id="UP000785679"/>
    </source>
</evidence>
<dbReference type="Proteomes" id="UP000785679">
    <property type="component" value="Unassembled WGS sequence"/>
</dbReference>
<dbReference type="PANTHER" id="PTHR13009:SF22">
    <property type="entry name" value="LD43819P"/>
    <property type="match status" value="1"/>
</dbReference>
<gene>
    <name evidence="2" type="ORF">FGO68_gene1640</name>
</gene>
<protein>
    <submittedName>
        <fullName evidence="2">Uncharacterized protein</fullName>
    </submittedName>
</protein>
<organism evidence="2 3">
    <name type="scientific">Halteria grandinella</name>
    <dbReference type="NCBI Taxonomy" id="5974"/>
    <lineage>
        <taxon>Eukaryota</taxon>
        <taxon>Sar</taxon>
        <taxon>Alveolata</taxon>
        <taxon>Ciliophora</taxon>
        <taxon>Intramacronucleata</taxon>
        <taxon>Spirotrichea</taxon>
        <taxon>Stichotrichia</taxon>
        <taxon>Sporadotrichida</taxon>
        <taxon>Halteriidae</taxon>
        <taxon>Halteria</taxon>
    </lineage>
</organism>
<proteinExistence type="inferred from homology"/>
<dbReference type="EMBL" id="RRYP01002722">
    <property type="protein sequence ID" value="TNV84483.1"/>
    <property type="molecule type" value="Genomic_DNA"/>
</dbReference>
<keyword evidence="3" id="KW-1185">Reference proteome</keyword>
<comment type="caution">
    <text evidence="2">The sequence shown here is derived from an EMBL/GenBank/DDBJ whole genome shotgun (WGS) entry which is preliminary data.</text>
</comment>
<dbReference type="SUPFAM" id="SSF103111">
    <property type="entry name" value="Activator of Hsp90 ATPase, Aha1"/>
    <property type="match status" value="1"/>
</dbReference>
<dbReference type="GO" id="GO:0051087">
    <property type="term" value="F:protein-folding chaperone binding"/>
    <property type="evidence" value="ECO:0007669"/>
    <property type="project" value="InterPro"/>
</dbReference>
<dbReference type="InterPro" id="IPR015310">
    <property type="entry name" value="AHSA1-like_N"/>
</dbReference>